<gene>
    <name evidence="8" type="primary">PXDNL</name>
    <name evidence="8" type="ORF">AWC38_SpisGene11707</name>
</gene>
<organism evidence="8 9">
    <name type="scientific">Stylophora pistillata</name>
    <name type="common">Smooth cauliflower coral</name>
    <dbReference type="NCBI Taxonomy" id="50429"/>
    <lineage>
        <taxon>Eukaryota</taxon>
        <taxon>Metazoa</taxon>
        <taxon>Cnidaria</taxon>
        <taxon>Anthozoa</taxon>
        <taxon>Hexacorallia</taxon>
        <taxon>Scleractinia</taxon>
        <taxon>Astrocoeniina</taxon>
        <taxon>Pocilloporidae</taxon>
        <taxon>Stylophora</taxon>
    </lineage>
</organism>
<dbReference type="InterPro" id="IPR003599">
    <property type="entry name" value="Ig_sub"/>
</dbReference>
<dbReference type="GO" id="GO:0005911">
    <property type="term" value="C:cell-cell junction"/>
    <property type="evidence" value="ECO:0007669"/>
    <property type="project" value="TreeGrafter"/>
</dbReference>
<evidence type="ECO:0000259" key="7">
    <source>
        <dbReference type="PROSITE" id="PS50835"/>
    </source>
</evidence>
<dbReference type="PANTHER" id="PTHR11640:SF164">
    <property type="entry name" value="MAM DOMAIN-CONTAINING GLYCOSYLPHOSPHATIDYLINOSITOL ANCHOR PROTEIN 1"/>
    <property type="match status" value="1"/>
</dbReference>
<keyword evidence="9" id="KW-1185">Reference proteome</keyword>
<comment type="caution">
    <text evidence="8">The sequence shown here is derived from an EMBL/GenBank/DDBJ whole genome shotgun (WGS) entry which is preliminary data.</text>
</comment>
<keyword evidence="3" id="KW-1015">Disulfide bond</keyword>
<dbReference type="InterPro" id="IPR051275">
    <property type="entry name" value="Cell_adhesion_signaling"/>
</dbReference>
<dbReference type="EMBL" id="LSMT01000198">
    <property type="protein sequence ID" value="PFX23744.1"/>
    <property type="molecule type" value="Genomic_DNA"/>
</dbReference>
<evidence type="ECO:0000256" key="5">
    <source>
        <dbReference type="ARBA" id="ARBA00023319"/>
    </source>
</evidence>
<evidence type="ECO:0000256" key="4">
    <source>
        <dbReference type="ARBA" id="ARBA00023180"/>
    </source>
</evidence>
<sequence>MAANTQSIFGAMHGLVGPPVAQFLLSILKQQRAVHAVNTHALMHVAPKMTNLTIDSNPKNTTVLLNSNLTLLCVTTANPPALYHLYFNKSYIGNSSSGEFDITVEGDGVYICVPVNTVGTGNNVTLNISAVVSPSVEISYKTATAVEGDKLNFTCTASGKPEPKIAWTKVGSAEVIAHTPSVSVIVDRPETRDNINQYQCTTSNGVGVPATATVNVTVYSQYTRLEMVHVYDREKDRKQQSTPSGTVNPTKDYFFKETAKSNELR</sequence>
<dbReference type="SMART" id="SM00409">
    <property type="entry name" value="IG"/>
    <property type="match status" value="2"/>
</dbReference>
<proteinExistence type="predicted"/>
<dbReference type="InterPro" id="IPR013783">
    <property type="entry name" value="Ig-like_fold"/>
</dbReference>
<dbReference type="GO" id="GO:0098609">
    <property type="term" value="P:cell-cell adhesion"/>
    <property type="evidence" value="ECO:0007669"/>
    <property type="project" value="TreeGrafter"/>
</dbReference>
<protein>
    <submittedName>
        <fullName evidence="8">Peroxidasin-like protein</fullName>
    </submittedName>
</protein>
<dbReference type="STRING" id="50429.A0A2B4RZ58"/>
<dbReference type="GO" id="GO:0005886">
    <property type="term" value="C:plasma membrane"/>
    <property type="evidence" value="ECO:0007669"/>
    <property type="project" value="TreeGrafter"/>
</dbReference>
<feature type="compositionally biased region" description="Basic and acidic residues" evidence="6">
    <location>
        <begin position="253"/>
        <end position="265"/>
    </location>
</feature>
<accession>A0A2B4RZ58</accession>
<dbReference type="Gene3D" id="2.60.40.10">
    <property type="entry name" value="Immunoglobulins"/>
    <property type="match status" value="2"/>
</dbReference>
<comment type="subcellular location">
    <subcellularLocation>
        <location evidence="1">Membrane</location>
        <topology evidence="1">Single-pass type I membrane protein</topology>
    </subcellularLocation>
</comment>
<dbReference type="AlphaFoldDB" id="A0A2B4RZ58"/>
<dbReference type="Pfam" id="PF13895">
    <property type="entry name" value="Ig_2"/>
    <property type="match status" value="1"/>
</dbReference>
<keyword evidence="2" id="KW-0472">Membrane</keyword>
<evidence type="ECO:0000256" key="1">
    <source>
        <dbReference type="ARBA" id="ARBA00004479"/>
    </source>
</evidence>
<dbReference type="SMART" id="SM00408">
    <property type="entry name" value="IGc2"/>
    <property type="match status" value="2"/>
</dbReference>
<dbReference type="InterPro" id="IPR003598">
    <property type="entry name" value="Ig_sub2"/>
</dbReference>
<dbReference type="InterPro" id="IPR036179">
    <property type="entry name" value="Ig-like_dom_sf"/>
</dbReference>
<dbReference type="SUPFAM" id="SSF48726">
    <property type="entry name" value="Immunoglobulin"/>
    <property type="match status" value="2"/>
</dbReference>
<dbReference type="OrthoDB" id="10012075at2759"/>
<evidence type="ECO:0000256" key="3">
    <source>
        <dbReference type="ARBA" id="ARBA00023157"/>
    </source>
</evidence>
<keyword evidence="4" id="KW-0325">Glycoprotein</keyword>
<feature type="region of interest" description="Disordered" evidence="6">
    <location>
        <begin position="233"/>
        <end position="265"/>
    </location>
</feature>
<feature type="domain" description="Ig-like" evidence="7">
    <location>
        <begin position="134"/>
        <end position="217"/>
    </location>
</feature>
<evidence type="ECO:0000256" key="6">
    <source>
        <dbReference type="SAM" id="MobiDB-lite"/>
    </source>
</evidence>
<dbReference type="PROSITE" id="PS50835">
    <property type="entry name" value="IG_LIKE"/>
    <property type="match status" value="2"/>
</dbReference>
<dbReference type="InterPro" id="IPR007110">
    <property type="entry name" value="Ig-like_dom"/>
</dbReference>
<evidence type="ECO:0000313" key="9">
    <source>
        <dbReference type="Proteomes" id="UP000225706"/>
    </source>
</evidence>
<keyword evidence="5" id="KW-0393">Immunoglobulin domain</keyword>
<evidence type="ECO:0000256" key="2">
    <source>
        <dbReference type="ARBA" id="ARBA00023136"/>
    </source>
</evidence>
<dbReference type="GO" id="GO:0050839">
    <property type="term" value="F:cell adhesion molecule binding"/>
    <property type="evidence" value="ECO:0007669"/>
    <property type="project" value="TreeGrafter"/>
</dbReference>
<evidence type="ECO:0000313" key="8">
    <source>
        <dbReference type="EMBL" id="PFX23744.1"/>
    </source>
</evidence>
<feature type="domain" description="Ig-like" evidence="7">
    <location>
        <begin position="47"/>
        <end position="129"/>
    </location>
</feature>
<feature type="compositionally biased region" description="Polar residues" evidence="6">
    <location>
        <begin position="240"/>
        <end position="249"/>
    </location>
</feature>
<dbReference type="PANTHER" id="PTHR11640">
    <property type="entry name" value="NEPHRIN"/>
    <property type="match status" value="1"/>
</dbReference>
<name>A0A2B4RZ58_STYPI</name>
<dbReference type="Proteomes" id="UP000225706">
    <property type="component" value="Unassembled WGS sequence"/>
</dbReference>
<reference evidence="9" key="1">
    <citation type="journal article" date="2017" name="bioRxiv">
        <title>Comparative analysis of the genomes of Stylophora pistillata and Acropora digitifera provides evidence for extensive differences between species of corals.</title>
        <authorList>
            <person name="Voolstra C.R."/>
            <person name="Li Y."/>
            <person name="Liew Y.J."/>
            <person name="Baumgarten S."/>
            <person name="Zoccola D."/>
            <person name="Flot J.-F."/>
            <person name="Tambutte S."/>
            <person name="Allemand D."/>
            <person name="Aranda M."/>
        </authorList>
    </citation>
    <scope>NUCLEOTIDE SEQUENCE [LARGE SCALE GENOMIC DNA]</scope>
</reference>